<evidence type="ECO:0000313" key="2">
    <source>
        <dbReference type="EMBL" id="CAB4731314.1"/>
    </source>
</evidence>
<sequence length="88" mass="9137">MVIARPETVWLTRSVIVANACSRAAADPAAIPANNASDRTSQPGPSTREAVHDAQTAPISIMPSTPRFSTPERSVSTPPSAENSNGVP</sequence>
<evidence type="ECO:0000256" key="1">
    <source>
        <dbReference type="SAM" id="MobiDB-lite"/>
    </source>
</evidence>
<name>A0A6J6S8U3_9ZZZZ</name>
<feature type="compositionally biased region" description="Low complexity" evidence="1">
    <location>
        <begin position="28"/>
        <end position="38"/>
    </location>
</feature>
<protein>
    <submittedName>
        <fullName evidence="2">Unannotated protein</fullName>
    </submittedName>
</protein>
<gene>
    <name evidence="2" type="ORF">UFOPK2656_02136</name>
</gene>
<feature type="region of interest" description="Disordered" evidence="1">
    <location>
        <begin position="28"/>
        <end position="88"/>
    </location>
</feature>
<dbReference type="AlphaFoldDB" id="A0A6J6S8U3"/>
<dbReference type="EMBL" id="CAEZYF010000014">
    <property type="protein sequence ID" value="CAB4731314.1"/>
    <property type="molecule type" value="Genomic_DNA"/>
</dbReference>
<reference evidence="2" key="1">
    <citation type="submission" date="2020-05" db="EMBL/GenBank/DDBJ databases">
        <authorList>
            <person name="Chiriac C."/>
            <person name="Salcher M."/>
            <person name="Ghai R."/>
            <person name="Kavagutti S V."/>
        </authorList>
    </citation>
    <scope>NUCLEOTIDE SEQUENCE</scope>
</reference>
<feature type="compositionally biased region" description="Polar residues" evidence="1">
    <location>
        <begin position="62"/>
        <end position="88"/>
    </location>
</feature>
<proteinExistence type="predicted"/>
<accession>A0A6J6S8U3</accession>
<organism evidence="2">
    <name type="scientific">freshwater metagenome</name>
    <dbReference type="NCBI Taxonomy" id="449393"/>
    <lineage>
        <taxon>unclassified sequences</taxon>
        <taxon>metagenomes</taxon>
        <taxon>ecological metagenomes</taxon>
    </lineage>
</organism>